<keyword evidence="1" id="KW-1133">Transmembrane helix</keyword>
<reference evidence="2 3" key="1">
    <citation type="journal article" date="2018" name="Sci. Data">
        <title>The draft genome sequence of cork oak.</title>
        <authorList>
            <person name="Ramos A.M."/>
            <person name="Usie A."/>
            <person name="Barbosa P."/>
            <person name="Barros P.M."/>
            <person name="Capote T."/>
            <person name="Chaves I."/>
            <person name="Simoes F."/>
            <person name="Abreu I."/>
            <person name="Carrasquinho I."/>
            <person name="Faro C."/>
            <person name="Guimaraes J.B."/>
            <person name="Mendonca D."/>
            <person name="Nobrega F."/>
            <person name="Rodrigues L."/>
            <person name="Saibo N.J.M."/>
            <person name="Varela M.C."/>
            <person name="Egas C."/>
            <person name="Matos J."/>
            <person name="Miguel C.M."/>
            <person name="Oliveira M.M."/>
            <person name="Ricardo C.P."/>
            <person name="Goncalves S."/>
        </authorList>
    </citation>
    <scope>NUCLEOTIDE SEQUENCE [LARGE SCALE GENOMIC DNA]</scope>
    <source>
        <strain evidence="3">cv. HL8</strain>
    </source>
</reference>
<organism evidence="2 3">
    <name type="scientific">Quercus suber</name>
    <name type="common">Cork oak</name>
    <dbReference type="NCBI Taxonomy" id="58331"/>
    <lineage>
        <taxon>Eukaryota</taxon>
        <taxon>Viridiplantae</taxon>
        <taxon>Streptophyta</taxon>
        <taxon>Embryophyta</taxon>
        <taxon>Tracheophyta</taxon>
        <taxon>Spermatophyta</taxon>
        <taxon>Magnoliopsida</taxon>
        <taxon>eudicotyledons</taxon>
        <taxon>Gunneridae</taxon>
        <taxon>Pentapetalae</taxon>
        <taxon>rosids</taxon>
        <taxon>fabids</taxon>
        <taxon>Fagales</taxon>
        <taxon>Fagaceae</taxon>
        <taxon>Quercus</taxon>
    </lineage>
</organism>
<evidence type="ECO:0000313" key="3">
    <source>
        <dbReference type="Proteomes" id="UP000237347"/>
    </source>
</evidence>
<keyword evidence="1" id="KW-0812">Transmembrane</keyword>
<dbReference type="Proteomes" id="UP000237347">
    <property type="component" value="Unassembled WGS sequence"/>
</dbReference>
<gene>
    <name evidence="2" type="primary">PCR2_3</name>
    <name evidence="2" type="ORF">CFP56_001371</name>
</gene>
<sequence length="227" mass="24998">MVRSCDLWVSWCGTAISGAKLRSLGFSVWNGDLRCEAATSRCGTVISGAKPFSFQQHIPVMYSSNPSAPQMYANAPPPYGQASVTGIPVNTYQPQAAPFQVQSRAPVPWSTGLCCITYWCPCITFGQIAEIVDRGTTSCATRGALYALIAWLTGCGCLYSCFYRSKIRRQYALEEGSYGDCIVRCCCEPCALCQEYRELKHQGFDLSIGKNNLLFSLPYHTLTRCLI</sequence>
<dbReference type="NCBIfam" id="TIGR01571">
    <property type="entry name" value="A_thal_Cys_rich"/>
    <property type="match status" value="1"/>
</dbReference>
<protein>
    <submittedName>
        <fullName evidence="2">Protein plant cadmium resistance 2</fullName>
    </submittedName>
</protein>
<accession>A0AAW0LF47</accession>
<keyword evidence="3" id="KW-1185">Reference proteome</keyword>
<dbReference type="AlphaFoldDB" id="A0AAW0LF47"/>
<feature type="transmembrane region" description="Helical" evidence="1">
    <location>
        <begin position="143"/>
        <end position="162"/>
    </location>
</feature>
<dbReference type="Pfam" id="PF04749">
    <property type="entry name" value="PLAC8"/>
    <property type="match status" value="1"/>
</dbReference>
<evidence type="ECO:0000313" key="2">
    <source>
        <dbReference type="EMBL" id="KAK7850217.1"/>
    </source>
</evidence>
<dbReference type="InterPro" id="IPR006461">
    <property type="entry name" value="PLAC_motif_containing"/>
</dbReference>
<evidence type="ECO:0000256" key="1">
    <source>
        <dbReference type="SAM" id="Phobius"/>
    </source>
</evidence>
<keyword evidence="1" id="KW-0472">Membrane</keyword>
<proteinExistence type="predicted"/>
<name>A0AAW0LF47_QUESU</name>
<dbReference type="EMBL" id="PKMF04000103">
    <property type="protein sequence ID" value="KAK7850217.1"/>
    <property type="molecule type" value="Genomic_DNA"/>
</dbReference>
<comment type="caution">
    <text evidence="2">The sequence shown here is derived from an EMBL/GenBank/DDBJ whole genome shotgun (WGS) entry which is preliminary data.</text>
</comment>
<dbReference type="PANTHER" id="PTHR15907">
    <property type="entry name" value="DUF614 FAMILY PROTEIN-RELATED"/>
    <property type="match status" value="1"/>
</dbReference>